<dbReference type="Proteomes" id="UP001153269">
    <property type="component" value="Unassembled WGS sequence"/>
</dbReference>
<feature type="region of interest" description="Disordered" evidence="1">
    <location>
        <begin position="235"/>
        <end position="317"/>
    </location>
</feature>
<keyword evidence="3" id="KW-1185">Reference proteome</keyword>
<sequence length="407" mass="44260">MEKVTTALHRLSPPHTHNPGLPRRDGAAFKNDPLLGFGEGSPSVPAAGMEGQNPSLGGWSPIQPRSPLLASAGGYKEWEKSPHYKLLKVCGPIASSTKVLNYTERYRPFKDSGQHPQQTSDPLEAECGVRCGSGCTVTRTCVYMCLPLCGHKDPSDEDTGLTLSFVFVVIVDNRYDDDDDTACDDECDDDDDVDDDERHTDEGRLKKEEVLSVADKLNPIKIWWGVGARLGTQLGPPACQAGTQPARQSGKWPAPSPSPPVKQSTSREANQLQCTQYTQYTQQQQQPGRQAAKPANQAAKQLARQAASPDSQPLHPETFTLSSAISGSIQYVCVSVQKPEGELDGDDSFGTGRMVEVLKHLGRLGVVYLAQGNFSTQMGKTGIEPPTFWLEDDQSAVMTEGWFRSGE</sequence>
<comment type="caution">
    <text evidence="2">The sequence shown here is derived from an EMBL/GenBank/DDBJ whole genome shotgun (WGS) entry which is preliminary data.</text>
</comment>
<accession>A0A9N7Z4R3</accession>
<evidence type="ECO:0000313" key="2">
    <source>
        <dbReference type="EMBL" id="CAB1455533.1"/>
    </source>
</evidence>
<evidence type="ECO:0000313" key="3">
    <source>
        <dbReference type="Proteomes" id="UP001153269"/>
    </source>
</evidence>
<feature type="region of interest" description="Disordered" evidence="1">
    <location>
        <begin position="180"/>
        <end position="201"/>
    </location>
</feature>
<reference evidence="2" key="1">
    <citation type="submission" date="2020-03" db="EMBL/GenBank/DDBJ databases">
        <authorList>
            <person name="Weist P."/>
        </authorList>
    </citation>
    <scope>NUCLEOTIDE SEQUENCE</scope>
</reference>
<dbReference type="EMBL" id="CADEAL010004259">
    <property type="protein sequence ID" value="CAB1455533.1"/>
    <property type="molecule type" value="Genomic_DNA"/>
</dbReference>
<feature type="region of interest" description="Disordered" evidence="1">
    <location>
        <begin position="1"/>
        <end position="62"/>
    </location>
</feature>
<evidence type="ECO:0000256" key="1">
    <source>
        <dbReference type="SAM" id="MobiDB-lite"/>
    </source>
</evidence>
<proteinExistence type="predicted"/>
<organism evidence="2 3">
    <name type="scientific">Pleuronectes platessa</name>
    <name type="common">European plaice</name>
    <dbReference type="NCBI Taxonomy" id="8262"/>
    <lineage>
        <taxon>Eukaryota</taxon>
        <taxon>Metazoa</taxon>
        <taxon>Chordata</taxon>
        <taxon>Craniata</taxon>
        <taxon>Vertebrata</taxon>
        <taxon>Euteleostomi</taxon>
        <taxon>Actinopterygii</taxon>
        <taxon>Neopterygii</taxon>
        <taxon>Teleostei</taxon>
        <taxon>Neoteleostei</taxon>
        <taxon>Acanthomorphata</taxon>
        <taxon>Carangaria</taxon>
        <taxon>Pleuronectiformes</taxon>
        <taxon>Pleuronectoidei</taxon>
        <taxon>Pleuronectidae</taxon>
        <taxon>Pleuronectes</taxon>
    </lineage>
</organism>
<feature type="compositionally biased region" description="Polar residues" evidence="1">
    <location>
        <begin position="261"/>
        <end position="270"/>
    </location>
</feature>
<protein>
    <submittedName>
        <fullName evidence="2">Uncharacterized protein</fullName>
    </submittedName>
</protein>
<feature type="compositionally biased region" description="Acidic residues" evidence="1">
    <location>
        <begin position="180"/>
        <end position="195"/>
    </location>
</feature>
<name>A0A9N7Z4R3_PLEPL</name>
<dbReference type="AlphaFoldDB" id="A0A9N7Z4R3"/>
<gene>
    <name evidence="2" type="ORF">PLEPLA_LOCUS43314</name>
</gene>
<feature type="compositionally biased region" description="Low complexity" evidence="1">
    <location>
        <begin position="271"/>
        <end position="303"/>
    </location>
</feature>